<comment type="caution">
    <text evidence="2">The sequence shown here is derived from an EMBL/GenBank/DDBJ whole genome shotgun (WGS) entry which is preliminary data.</text>
</comment>
<reference evidence="2" key="1">
    <citation type="submission" date="2019-09" db="EMBL/GenBank/DDBJ databases">
        <title>Draft genome information of white flower Hibiscus syriacus.</title>
        <authorList>
            <person name="Kim Y.-M."/>
        </authorList>
    </citation>
    <scope>NUCLEOTIDE SEQUENCE [LARGE SCALE GENOMIC DNA]</scope>
    <source>
        <strain evidence="2">YM2019G1</strain>
    </source>
</reference>
<evidence type="ECO:0000313" key="3">
    <source>
        <dbReference type="Proteomes" id="UP000436088"/>
    </source>
</evidence>
<dbReference type="PANTHER" id="PTHR33738">
    <property type="entry name" value="EMB|CAB82975.1"/>
    <property type="match status" value="1"/>
</dbReference>
<dbReference type="Proteomes" id="UP000436088">
    <property type="component" value="Unassembled WGS sequence"/>
</dbReference>
<evidence type="ECO:0000313" key="2">
    <source>
        <dbReference type="EMBL" id="KAE8682076.1"/>
    </source>
</evidence>
<dbReference type="EMBL" id="VEPZ02001292">
    <property type="protein sequence ID" value="KAE8682076.1"/>
    <property type="molecule type" value="Genomic_DNA"/>
</dbReference>
<organism evidence="2 3">
    <name type="scientific">Hibiscus syriacus</name>
    <name type="common">Rose of Sharon</name>
    <dbReference type="NCBI Taxonomy" id="106335"/>
    <lineage>
        <taxon>Eukaryota</taxon>
        <taxon>Viridiplantae</taxon>
        <taxon>Streptophyta</taxon>
        <taxon>Embryophyta</taxon>
        <taxon>Tracheophyta</taxon>
        <taxon>Spermatophyta</taxon>
        <taxon>Magnoliopsida</taxon>
        <taxon>eudicotyledons</taxon>
        <taxon>Gunneridae</taxon>
        <taxon>Pentapetalae</taxon>
        <taxon>rosids</taxon>
        <taxon>malvids</taxon>
        <taxon>Malvales</taxon>
        <taxon>Malvaceae</taxon>
        <taxon>Malvoideae</taxon>
        <taxon>Hibiscus</taxon>
    </lineage>
</organism>
<accession>A0A6A2YRV3</accession>
<feature type="region of interest" description="Disordered" evidence="1">
    <location>
        <begin position="57"/>
        <end position="84"/>
    </location>
</feature>
<sequence length="84" mass="9263">MFPPPSMVQGKTYKAKTPSLHRYETTAPCNLCSSIHYGGQEDYFSLTTTDSLSYLEKGEADDGPNGINSSGASRGNWWQGSLYY</sequence>
<keyword evidence="3" id="KW-1185">Reference proteome</keyword>
<gene>
    <name evidence="2" type="ORF">F3Y22_tig00111276pilonHSYRG00211</name>
</gene>
<feature type="compositionally biased region" description="Polar residues" evidence="1">
    <location>
        <begin position="66"/>
        <end position="84"/>
    </location>
</feature>
<dbReference type="AlphaFoldDB" id="A0A6A2YRV3"/>
<dbReference type="PANTHER" id="PTHR33738:SF21">
    <property type="entry name" value="TPRXL"/>
    <property type="match status" value="1"/>
</dbReference>
<name>A0A6A2YRV3_HIBSY</name>
<evidence type="ECO:0000256" key="1">
    <source>
        <dbReference type="SAM" id="MobiDB-lite"/>
    </source>
</evidence>
<proteinExistence type="predicted"/>
<protein>
    <submittedName>
        <fullName evidence="2">Pentatricopeptide repeat-containing protein</fullName>
    </submittedName>
</protein>